<feature type="transmembrane region" description="Helical" evidence="1">
    <location>
        <begin position="64"/>
        <end position="83"/>
    </location>
</feature>
<dbReference type="Proteomes" id="UP000198519">
    <property type="component" value="Unassembled WGS sequence"/>
</dbReference>
<proteinExistence type="predicted"/>
<accession>A0A1I4QCI7</accession>
<dbReference type="STRING" id="488535.SAMN04487963_2300"/>
<evidence type="ECO:0000313" key="3">
    <source>
        <dbReference type="Proteomes" id="UP000198519"/>
    </source>
</evidence>
<keyword evidence="1" id="KW-0812">Transmembrane</keyword>
<dbReference type="EMBL" id="FOUE01000003">
    <property type="protein sequence ID" value="SFM37506.1"/>
    <property type="molecule type" value="Genomic_DNA"/>
</dbReference>
<dbReference type="RefSeq" id="WP_092022641.1">
    <property type="nucleotide sequence ID" value="NZ_FOUE01000003.1"/>
</dbReference>
<keyword evidence="1" id="KW-1133">Transmembrane helix</keyword>
<dbReference type="AlphaFoldDB" id="A0A1I4QCI7"/>
<sequence length="179" mass="20154">MKRLFYLVDHIDHVQDISDDLHTRGITDWRFHVVSKDEAGLYTHRLHRASVLDRTDLARYVERGMLIGLVLGLSFTLPLALFANLGWPTIAWAGLAVFSVMAGGWLGGFGGISAENYRIRRFHDAIEAGKYLVMVDVPKKFAEEIEQEMLEHHPEALLKAEGSSFNNPFASPDGRVHIV</sequence>
<keyword evidence="1" id="KW-0472">Membrane</keyword>
<reference evidence="3" key="1">
    <citation type="submission" date="2016-10" db="EMBL/GenBank/DDBJ databases">
        <authorList>
            <person name="Varghese N."/>
            <person name="Submissions S."/>
        </authorList>
    </citation>
    <scope>NUCLEOTIDE SEQUENCE [LARGE SCALE GENOMIC DNA]</scope>
    <source>
        <strain evidence="3">CGMCC 1.7061</strain>
    </source>
</reference>
<name>A0A1I4QCI7_9GAMM</name>
<evidence type="ECO:0000313" key="2">
    <source>
        <dbReference type="EMBL" id="SFM37506.1"/>
    </source>
</evidence>
<evidence type="ECO:0000256" key="1">
    <source>
        <dbReference type="SAM" id="Phobius"/>
    </source>
</evidence>
<evidence type="ECO:0008006" key="4">
    <source>
        <dbReference type="Google" id="ProtNLM"/>
    </source>
</evidence>
<gene>
    <name evidence="2" type="ORF">SAMN04487963_2300</name>
</gene>
<organism evidence="2 3">
    <name type="scientific">Marinobacter zhejiangensis</name>
    <dbReference type="NCBI Taxonomy" id="488535"/>
    <lineage>
        <taxon>Bacteria</taxon>
        <taxon>Pseudomonadati</taxon>
        <taxon>Pseudomonadota</taxon>
        <taxon>Gammaproteobacteria</taxon>
        <taxon>Pseudomonadales</taxon>
        <taxon>Marinobacteraceae</taxon>
        <taxon>Marinobacter</taxon>
    </lineage>
</organism>
<feature type="transmembrane region" description="Helical" evidence="1">
    <location>
        <begin position="89"/>
        <end position="112"/>
    </location>
</feature>
<keyword evidence="3" id="KW-1185">Reference proteome</keyword>
<protein>
    <recommendedName>
        <fullName evidence="4">DUF1269 domain-containing protein</fullName>
    </recommendedName>
</protein>
<dbReference type="OrthoDB" id="5905880at2"/>